<feature type="region of interest" description="Disordered" evidence="1">
    <location>
        <begin position="1"/>
        <end position="95"/>
    </location>
</feature>
<accession>A0A9D4UJ92</accession>
<dbReference type="AlphaFoldDB" id="A0A9D4UJ92"/>
<proteinExistence type="predicted"/>
<sequence length="271" mass="30428">MELLLHAKEAQSSPQHVKEQVGKERKAHRHRSQEQEARAASSTSEGEGHDTRGVKKRTPNPTHATPVVKERQARCSRSHQNVGTPASPAPMSRWQPPHVNFERKSQFCMTKAEAHEVYKLNCAGQDPRLLNEEDFSDEDWLQVFTEVPKRGSKVKCRFVKKESSELWYGANMESSKLQLKKQRWAAFHCASAPQSSRCMTMVTNVDDGDASRGSGLHNAAKFSRLGNLSLRELDDVGMAVALSQAKALTQYHEACKRRDAMQANVHRNEGA</sequence>
<keyword evidence="3" id="KW-1185">Reference proteome</keyword>
<feature type="non-terminal residue" evidence="2">
    <location>
        <position position="1"/>
    </location>
</feature>
<organism evidence="2 3">
    <name type="scientific">Adiantum capillus-veneris</name>
    <name type="common">Maidenhair fern</name>
    <dbReference type="NCBI Taxonomy" id="13818"/>
    <lineage>
        <taxon>Eukaryota</taxon>
        <taxon>Viridiplantae</taxon>
        <taxon>Streptophyta</taxon>
        <taxon>Embryophyta</taxon>
        <taxon>Tracheophyta</taxon>
        <taxon>Polypodiopsida</taxon>
        <taxon>Polypodiidae</taxon>
        <taxon>Polypodiales</taxon>
        <taxon>Pteridineae</taxon>
        <taxon>Pteridaceae</taxon>
        <taxon>Vittarioideae</taxon>
        <taxon>Adiantum</taxon>
    </lineage>
</organism>
<evidence type="ECO:0000313" key="3">
    <source>
        <dbReference type="Proteomes" id="UP000886520"/>
    </source>
</evidence>
<protein>
    <submittedName>
        <fullName evidence="2">Uncharacterized protein</fullName>
    </submittedName>
</protein>
<dbReference type="Proteomes" id="UP000886520">
    <property type="component" value="Chromosome 16"/>
</dbReference>
<dbReference type="OrthoDB" id="1966014at2759"/>
<dbReference type="EMBL" id="JABFUD020000016">
    <property type="protein sequence ID" value="KAI5068562.1"/>
    <property type="molecule type" value="Genomic_DNA"/>
</dbReference>
<evidence type="ECO:0000313" key="2">
    <source>
        <dbReference type="EMBL" id="KAI5068562.1"/>
    </source>
</evidence>
<evidence type="ECO:0000256" key="1">
    <source>
        <dbReference type="SAM" id="MobiDB-lite"/>
    </source>
</evidence>
<name>A0A9D4UJ92_ADICA</name>
<comment type="caution">
    <text evidence="2">The sequence shown here is derived from an EMBL/GenBank/DDBJ whole genome shotgun (WGS) entry which is preliminary data.</text>
</comment>
<reference evidence="2" key="1">
    <citation type="submission" date="2021-01" db="EMBL/GenBank/DDBJ databases">
        <title>Adiantum capillus-veneris genome.</title>
        <authorList>
            <person name="Fang Y."/>
            <person name="Liao Q."/>
        </authorList>
    </citation>
    <scope>NUCLEOTIDE SEQUENCE</scope>
    <source>
        <strain evidence="2">H3</strain>
        <tissue evidence="2">Leaf</tissue>
    </source>
</reference>
<gene>
    <name evidence="2" type="ORF">GOP47_0016907</name>
</gene>